<evidence type="ECO:0000256" key="2">
    <source>
        <dbReference type="SAM" id="Phobius"/>
    </source>
</evidence>
<sequence length="60" mass="6405">MQADYLALEVEDYSSRPQVDSQEPTREKNGVSIPALIMLTAFFAGFVTLAVALGQIAGAC</sequence>
<accession>A0ABS8P6S5</accession>
<evidence type="ECO:0000313" key="3">
    <source>
        <dbReference type="EMBL" id="MCD2193250.1"/>
    </source>
</evidence>
<comment type="caution">
    <text evidence="3">The sequence shown here is derived from an EMBL/GenBank/DDBJ whole genome shotgun (WGS) entry which is preliminary data.</text>
</comment>
<feature type="region of interest" description="Disordered" evidence="1">
    <location>
        <begin position="1"/>
        <end position="27"/>
    </location>
</feature>
<protein>
    <submittedName>
        <fullName evidence="3">Uncharacterized protein</fullName>
    </submittedName>
</protein>
<keyword evidence="2" id="KW-0472">Membrane</keyword>
<dbReference type="EMBL" id="JAJNDB010000001">
    <property type="protein sequence ID" value="MCD2193250.1"/>
    <property type="molecule type" value="Genomic_DNA"/>
</dbReference>
<gene>
    <name evidence="3" type="ORF">LQ327_07605</name>
</gene>
<keyword evidence="2" id="KW-0812">Transmembrane</keyword>
<keyword evidence="4" id="KW-1185">Reference proteome</keyword>
<evidence type="ECO:0000313" key="4">
    <source>
        <dbReference type="Proteomes" id="UP001199469"/>
    </source>
</evidence>
<organism evidence="3 4">
    <name type="scientific">Actinomycetospora endophytica</name>
    <dbReference type="NCBI Taxonomy" id="2291215"/>
    <lineage>
        <taxon>Bacteria</taxon>
        <taxon>Bacillati</taxon>
        <taxon>Actinomycetota</taxon>
        <taxon>Actinomycetes</taxon>
        <taxon>Pseudonocardiales</taxon>
        <taxon>Pseudonocardiaceae</taxon>
        <taxon>Actinomycetospora</taxon>
    </lineage>
</organism>
<keyword evidence="2" id="KW-1133">Transmembrane helix</keyword>
<evidence type="ECO:0000256" key="1">
    <source>
        <dbReference type="SAM" id="MobiDB-lite"/>
    </source>
</evidence>
<name>A0ABS8P6S5_9PSEU</name>
<dbReference type="Proteomes" id="UP001199469">
    <property type="component" value="Unassembled WGS sequence"/>
</dbReference>
<proteinExistence type="predicted"/>
<feature type="transmembrane region" description="Helical" evidence="2">
    <location>
        <begin position="33"/>
        <end position="54"/>
    </location>
</feature>
<reference evidence="3 4" key="1">
    <citation type="submission" date="2021-11" db="EMBL/GenBank/DDBJ databases">
        <title>Draft genome sequence of Actinomycetospora sp. SF1 isolated from the rhizosphere soil.</title>
        <authorList>
            <person name="Duangmal K."/>
            <person name="Chantavorakit T."/>
        </authorList>
    </citation>
    <scope>NUCLEOTIDE SEQUENCE [LARGE SCALE GENOMIC DNA]</scope>
    <source>
        <strain evidence="3 4">TBRC 5722</strain>
    </source>
</reference>
<dbReference type="RefSeq" id="WP_230731098.1">
    <property type="nucleotide sequence ID" value="NZ_JAJNDB010000001.1"/>
</dbReference>